<evidence type="ECO:0000313" key="2">
    <source>
        <dbReference type="Proteomes" id="UP001596512"/>
    </source>
</evidence>
<comment type="caution">
    <text evidence="1">The sequence shown here is derived from an EMBL/GenBank/DDBJ whole genome shotgun (WGS) entry which is preliminary data.</text>
</comment>
<evidence type="ECO:0000313" key="1">
    <source>
        <dbReference type="EMBL" id="MFC7612681.1"/>
    </source>
</evidence>
<evidence type="ECO:0008006" key="3">
    <source>
        <dbReference type="Google" id="ProtNLM"/>
    </source>
</evidence>
<keyword evidence="2" id="KW-1185">Reference proteome</keyword>
<dbReference type="EMBL" id="JBHTEY010000004">
    <property type="protein sequence ID" value="MFC7612681.1"/>
    <property type="molecule type" value="Genomic_DNA"/>
</dbReference>
<reference evidence="2" key="1">
    <citation type="journal article" date="2019" name="Int. J. Syst. Evol. Microbiol.">
        <title>The Global Catalogue of Microorganisms (GCM) 10K type strain sequencing project: providing services to taxonomists for standard genome sequencing and annotation.</title>
        <authorList>
            <consortium name="The Broad Institute Genomics Platform"/>
            <consortium name="The Broad Institute Genome Sequencing Center for Infectious Disease"/>
            <person name="Wu L."/>
            <person name="Ma J."/>
        </authorList>
    </citation>
    <scope>NUCLEOTIDE SEQUENCE [LARGE SCALE GENOMIC DNA]</scope>
    <source>
        <strain evidence="2">JCM 17695</strain>
    </source>
</reference>
<organism evidence="1 2">
    <name type="scientific">Actinokineospora soli</name>
    <dbReference type="NCBI Taxonomy" id="1048753"/>
    <lineage>
        <taxon>Bacteria</taxon>
        <taxon>Bacillati</taxon>
        <taxon>Actinomycetota</taxon>
        <taxon>Actinomycetes</taxon>
        <taxon>Pseudonocardiales</taxon>
        <taxon>Pseudonocardiaceae</taxon>
        <taxon>Actinokineospora</taxon>
    </lineage>
</organism>
<protein>
    <recommendedName>
        <fullName evidence="3">Zinc-ribbon domain-containing protein</fullName>
    </recommendedName>
</protein>
<name>A0ABW2TIL2_9PSEU</name>
<sequence length="204" mass="22020">MARPYPPGARLLARPDAVRPCAGCGAPLGRGYPACATCADTVDAYWRADWEALRGGEDDRDLAATVLGEVAGVYPWTCTDWALRLVPCPACRAELGTGDPGCVTCSRADQARWAWDHTGMPAAMTPNEHALRVAVAVLRAAERRRGSVVAFWRLTLPFLLVGDTFTTAQARRIRVLLLAGRAEELADARGYAAMTSIPDLPWRG</sequence>
<proteinExistence type="predicted"/>
<gene>
    <name evidence="1" type="ORF">ACFQV2_02495</name>
</gene>
<accession>A0ABW2TIL2</accession>
<dbReference type="Proteomes" id="UP001596512">
    <property type="component" value="Unassembled WGS sequence"/>
</dbReference>